<dbReference type="Proteomes" id="UP001151081">
    <property type="component" value="Unassembled WGS sequence"/>
</dbReference>
<dbReference type="EMBL" id="JAGTJJ010000020">
    <property type="protein sequence ID" value="MDC3984393.1"/>
    <property type="molecule type" value="Genomic_DNA"/>
</dbReference>
<proteinExistence type="predicted"/>
<dbReference type="RefSeq" id="WP_272425707.1">
    <property type="nucleotide sequence ID" value="NZ_JAGTJJ010000020.1"/>
</dbReference>
<name>A0A9X3X902_9BACT</name>
<protein>
    <recommendedName>
        <fullName evidence="3">DUF4304 domain-containing protein</fullName>
    </recommendedName>
</protein>
<organism evidence="1 2">
    <name type="scientific">Polyangium jinanense</name>
    <dbReference type="NCBI Taxonomy" id="2829994"/>
    <lineage>
        <taxon>Bacteria</taxon>
        <taxon>Pseudomonadati</taxon>
        <taxon>Myxococcota</taxon>
        <taxon>Polyangia</taxon>
        <taxon>Polyangiales</taxon>
        <taxon>Polyangiaceae</taxon>
        <taxon>Polyangium</taxon>
    </lineage>
</organism>
<evidence type="ECO:0000313" key="1">
    <source>
        <dbReference type="EMBL" id="MDC3984393.1"/>
    </source>
</evidence>
<gene>
    <name evidence="1" type="ORF">KEG57_28060</name>
</gene>
<evidence type="ECO:0000313" key="2">
    <source>
        <dbReference type="Proteomes" id="UP001151081"/>
    </source>
</evidence>
<comment type="caution">
    <text evidence="1">The sequence shown here is derived from an EMBL/GenBank/DDBJ whole genome shotgun (WGS) entry which is preliminary data.</text>
</comment>
<accession>A0A9X3X902</accession>
<reference evidence="1 2" key="1">
    <citation type="submission" date="2021-04" db="EMBL/GenBank/DDBJ databases">
        <title>Genome analysis of Polyangium sp.</title>
        <authorList>
            <person name="Li Y."/>
            <person name="Wang J."/>
        </authorList>
    </citation>
    <scope>NUCLEOTIDE SEQUENCE [LARGE SCALE GENOMIC DNA]</scope>
    <source>
        <strain evidence="1 2">SDU14</strain>
    </source>
</reference>
<sequence>MNDHTFKTGVERALLSAGFERHGKLLRRHDSSVWTLVGTEKGFGQQWHINVGFWLEALGAACPAQVEKTHLYFRLERLFPEHHETIASAGALDDQKQSEAFGKLNALLVGEIERGLRALGTEAGLRSAMAAGRLTQGLITKEAREHLRRA</sequence>
<keyword evidence="2" id="KW-1185">Reference proteome</keyword>
<dbReference type="AlphaFoldDB" id="A0A9X3X902"/>
<evidence type="ECO:0008006" key="3">
    <source>
        <dbReference type="Google" id="ProtNLM"/>
    </source>
</evidence>